<proteinExistence type="predicted"/>
<dbReference type="Proteomes" id="UP001189000">
    <property type="component" value="Unassembled WGS sequence"/>
</dbReference>
<accession>A0AAE4P2T5</accession>
<comment type="caution">
    <text evidence="1">The sequence shown here is derived from an EMBL/GenBank/DDBJ whole genome shotgun (WGS) entry which is preliminary data.</text>
</comment>
<gene>
    <name evidence="1" type="ORF">CMU51_15515</name>
</gene>
<evidence type="ECO:0000313" key="1">
    <source>
        <dbReference type="EMBL" id="MDV3665458.1"/>
    </source>
</evidence>
<name>A0AAE4P2T5_9FLAO</name>
<protein>
    <submittedName>
        <fullName evidence="1">Uncharacterized protein</fullName>
    </submittedName>
</protein>
<dbReference type="EMBL" id="NWGY01000015">
    <property type="protein sequence ID" value="MDV3665458.1"/>
    <property type="molecule type" value="Genomic_DNA"/>
</dbReference>
<reference evidence="1" key="1">
    <citation type="submission" date="2023-02" db="EMBL/GenBank/DDBJ databases">
        <title>Elizabethkingia anophelis draft genomes.</title>
        <authorList>
            <person name="Nicholson A.C."/>
            <person name="Whitney A.M."/>
            <person name="Humrighouse B.W."/>
            <person name="Villarma A."/>
            <person name="Bell M."/>
            <person name="Mcquiston J."/>
        </authorList>
    </citation>
    <scope>NUCLEOTIDE SEQUENCE</scope>
    <source>
        <strain evidence="1">B4955</strain>
    </source>
</reference>
<dbReference type="AlphaFoldDB" id="A0AAE4P2T5"/>
<sequence length="82" mass="9000">MAKNSRKSLEGKKAKIVCTPEDLKGIGLGIDDKLNLIGKEVTIFKYDGTAKTYGDTYLVDDGKGLGSAWFFAIPLKYLEIVE</sequence>
<organism evidence="1 2">
    <name type="scientific">Elizabethkingia anophelis</name>
    <dbReference type="NCBI Taxonomy" id="1117645"/>
    <lineage>
        <taxon>Bacteria</taxon>
        <taxon>Pseudomonadati</taxon>
        <taxon>Bacteroidota</taxon>
        <taxon>Flavobacteriia</taxon>
        <taxon>Flavobacteriales</taxon>
        <taxon>Weeksellaceae</taxon>
        <taxon>Elizabethkingia</taxon>
    </lineage>
</organism>
<evidence type="ECO:0000313" key="2">
    <source>
        <dbReference type="Proteomes" id="UP001189000"/>
    </source>
</evidence>